<keyword evidence="6" id="KW-0418">Kinase</keyword>
<dbReference type="SUPFAM" id="SSF52540">
    <property type="entry name" value="P-loop containing nucleoside triphosphate hydrolases"/>
    <property type="match status" value="1"/>
</dbReference>
<dbReference type="CDD" id="cd02021">
    <property type="entry name" value="GntK"/>
    <property type="match status" value="1"/>
</dbReference>
<dbReference type="EMBL" id="LAZR01000052">
    <property type="protein sequence ID" value="KKN98242.1"/>
    <property type="molecule type" value="Genomic_DNA"/>
</dbReference>
<dbReference type="InterPro" id="IPR006001">
    <property type="entry name" value="Therm_gnt_kin"/>
</dbReference>
<comment type="similarity">
    <text evidence="2">Belongs to the gluconokinase GntK/GntV family.</text>
</comment>
<dbReference type="GO" id="GO:0005737">
    <property type="term" value="C:cytoplasm"/>
    <property type="evidence" value="ECO:0007669"/>
    <property type="project" value="TreeGrafter"/>
</dbReference>
<proteinExistence type="inferred from homology"/>
<dbReference type="GO" id="GO:0046316">
    <property type="term" value="F:gluconokinase activity"/>
    <property type="evidence" value="ECO:0007669"/>
    <property type="project" value="UniProtKB-EC"/>
</dbReference>
<comment type="pathway">
    <text evidence="1">Carbohydrate acid metabolism.</text>
</comment>
<organism evidence="9">
    <name type="scientific">marine sediment metagenome</name>
    <dbReference type="NCBI Taxonomy" id="412755"/>
    <lineage>
        <taxon>unclassified sequences</taxon>
        <taxon>metagenomes</taxon>
        <taxon>ecological metagenomes</taxon>
    </lineage>
</organism>
<dbReference type="NCBIfam" id="TIGR01313">
    <property type="entry name" value="therm_gnt_kin"/>
    <property type="match status" value="1"/>
</dbReference>
<evidence type="ECO:0000256" key="2">
    <source>
        <dbReference type="ARBA" id="ARBA00008420"/>
    </source>
</evidence>
<accession>A0A0F9VEN8</accession>
<dbReference type="GO" id="GO:0005975">
    <property type="term" value="P:carbohydrate metabolic process"/>
    <property type="evidence" value="ECO:0007669"/>
    <property type="project" value="InterPro"/>
</dbReference>
<keyword evidence="4" id="KW-0808">Transferase</keyword>
<dbReference type="PANTHER" id="PTHR43442:SF3">
    <property type="entry name" value="GLUCONOKINASE-RELATED"/>
    <property type="match status" value="1"/>
</dbReference>
<dbReference type="Pfam" id="PF01202">
    <property type="entry name" value="SKI"/>
    <property type="match status" value="1"/>
</dbReference>
<evidence type="ECO:0000256" key="1">
    <source>
        <dbReference type="ARBA" id="ARBA00004761"/>
    </source>
</evidence>
<name>A0A0F9VEN8_9ZZZZ</name>
<evidence type="ECO:0000256" key="5">
    <source>
        <dbReference type="ARBA" id="ARBA00022741"/>
    </source>
</evidence>
<gene>
    <name evidence="9" type="ORF">LCGC14_0147760</name>
</gene>
<comment type="caution">
    <text evidence="9">The sequence shown here is derived from an EMBL/GenBank/DDBJ whole genome shotgun (WGS) entry which is preliminary data.</text>
</comment>
<sequence length="162" mass="18402">MLKKQILFVMGVSGSGKSTIGKLLADKLNIPFFDGDSFHPEANVKKMREGHPLNDDDRQGWLERLNEVGIENLNTGAVIVCSALKQKYRTILRHNLENKHQFIYLDGSFELIDARLNERKNHYMPKGLLKSQFAILEIPTEALSVSIDQSPDEIINDILEKL</sequence>
<dbReference type="GO" id="GO:0005524">
    <property type="term" value="F:ATP binding"/>
    <property type="evidence" value="ECO:0007669"/>
    <property type="project" value="UniProtKB-KW"/>
</dbReference>
<comment type="catalytic activity">
    <reaction evidence="8">
        <text>D-gluconate + ATP = 6-phospho-D-gluconate + ADP + H(+)</text>
        <dbReference type="Rhea" id="RHEA:19433"/>
        <dbReference type="ChEBI" id="CHEBI:15378"/>
        <dbReference type="ChEBI" id="CHEBI:18391"/>
        <dbReference type="ChEBI" id="CHEBI:30616"/>
        <dbReference type="ChEBI" id="CHEBI:58759"/>
        <dbReference type="ChEBI" id="CHEBI:456216"/>
        <dbReference type="EC" id="2.7.1.12"/>
    </reaction>
</comment>
<evidence type="ECO:0000256" key="7">
    <source>
        <dbReference type="ARBA" id="ARBA00022840"/>
    </source>
</evidence>
<dbReference type="Gene3D" id="3.40.50.300">
    <property type="entry name" value="P-loop containing nucleotide triphosphate hydrolases"/>
    <property type="match status" value="1"/>
</dbReference>
<dbReference type="InterPro" id="IPR027417">
    <property type="entry name" value="P-loop_NTPase"/>
</dbReference>
<evidence type="ECO:0000256" key="3">
    <source>
        <dbReference type="ARBA" id="ARBA00012054"/>
    </source>
</evidence>
<evidence type="ECO:0000313" key="9">
    <source>
        <dbReference type="EMBL" id="KKN98242.1"/>
    </source>
</evidence>
<reference evidence="9" key="1">
    <citation type="journal article" date="2015" name="Nature">
        <title>Complex archaea that bridge the gap between prokaryotes and eukaryotes.</title>
        <authorList>
            <person name="Spang A."/>
            <person name="Saw J.H."/>
            <person name="Jorgensen S.L."/>
            <person name="Zaremba-Niedzwiedzka K."/>
            <person name="Martijn J."/>
            <person name="Lind A.E."/>
            <person name="van Eijk R."/>
            <person name="Schleper C."/>
            <person name="Guy L."/>
            <person name="Ettema T.J."/>
        </authorList>
    </citation>
    <scope>NUCLEOTIDE SEQUENCE</scope>
</reference>
<dbReference type="InterPro" id="IPR031322">
    <property type="entry name" value="Shikimate/glucono_kinase"/>
</dbReference>
<protein>
    <recommendedName>
        <fullName evidence="3">gluconokinase</fullName>
        <ecNumber evidence="3">2.7.1.12</ecNumber>
    </recommendedName>
</protein>
<dbReference type="FunFam" id="3.40.50.300:FF:000522">
    <property type="entry name" value="Gluconokinase"/>
    <property type="match status" value="1"/>
</dbReference>
<keyword evidence="7" id="KW-0067">ATP-binding</keyword>
<dbReference type="EC" id="2.7.1.12" evidence="3"/>
<evidence type="ECO:0000256" key="4">
    <source>
        <dbReference type="ARBA" id="ARBA00022679"/>
    </source>
</evidence>
<dbReference type="PANTHER" id="PTHR43442">
    <property type="entry name" value="GLUCONOKINASE-RELATED"/>
    <property type="match status" value="1"/>
</dbReference>
<keyword evidence="5" id="KW-0547">Nucleotide-binding</keyword>
<dbReference type="AlphaFoldDB" id="A0A0F9VEN8"/>
<evidence type="ECO:0000256" key="6">
    <source>
        <dbReference type="ARBA" id="ARBA00022777"/>
    </source>
</evidence>
<dbReference type="PRINTS" id="PR01100">
    <property type="entry name" value="SHIKIMTKNASE"/>
</dbReference>
<evidence type="ECO:0000256" key="8">
    <source>
        <dbReference type="ARBA" id="ARBA00048090"/>
    </source>
</evidence>